<dbReference type="Pfam" id="PF07811">
    <property type="entry name" value="TadE"/>
    <property type="match status" value="1"/>
</dbReference>
<evidence type="ECO:0000313" key="3">
    <source>
        <dbReference type="EMBL" id="EAS51388.1"/>
    </source>
</evidence>
<keyword evidence="1" id="KW-1133">Transmembrane helix</keyword>
<dbReference type="BioCyc" id="AURANTIMONAS:SI859A1_02204-MONOMER"/>
<dbReference type="OrthoDB" id="7355117at2"/>
<protein>
    <recommendedName>
        <fullName evidence="2">TadE-like domain-containing protein</fullName>
    </recommendedName>
</protein>
<sequence>MTAKFFGPLRRARAALAAFGGDRGGVAALEFAIILPGLLLIYLGGFEASKALEASRKVESTAETVGNLIARNRTMTETGLENIYNISSAIMVPFSTDGLKIVVTTVSVDDKGKGTVDWSQANTGPALDKGDRYDVPSELVFGTETYLVVVSVSYPYKPVMDYGGFFSGTTMAKEYTFRPRISKSIVWEG</sequence>
<dbReference type="EMBL" id="AAPJ01000001">
    <property type="protein sequence ID" value="EAS51388.1"/>
    <property type="molecule type" value="Genomic_DNA"/>
</dbReference>
<comment type="caution">
    <text evidence="3">The sequence shown here is derived from an EMBL/GenBank/DDBJ whole genome shotgun (WGS) entry which is preliminary data.</text>
</comment>
<reference evidence="3 4" key="1">
    <citation type="journal article" date="2008" name="Appl. Environ. Microbiol.">
        <title>Genomic insights into Mn(II) oxidation by the marine alphaproteobacterium Aurantimonas sp. strain SI85-9A1.</title>
        <authorList>
            <person name="Dick G.J."/>
            <person name="Podell S."/>
            <person name="Johnson H.A."/>
            <person name="Rivera-Espinoza Y."/>
            <person name="Bernier-Latmani R."/>
            <person name="McCarthy J.K."/>
            <person name="Torpey J.W."/>
            <person name="Clement B.G."/>
            <person name="Gaasterland T."/>
            <person name="Tebo B.M."/>
        </authorList>
    </citation>
    <scope>NUCLEOTIDE SEQUENCE [LARGE SCALE GENOMIC DNA]</scope>
    <source>
        <strain evidence="3 4">SI85-9A1</strain>
    </source>
</reference>
<dbReference type="RefSeq" id="WP_009210028.1">
    <property type="nucleotide sequence ID" value="NZ_BBWP01000042.1"/>
</dbReference>
<keyword evidence="1" id="KW-0472">Membrane</keyword>
<dbReference type="HOGENOM" id="CLU_108008_0_1_5"/>
<evidence type="ECO:0000259" key="2">
    <source>
        <dbReference type="Pfam" id="PF07811"/>
    </source>
</evidence>
<keyword evidence="1" id="KW-0812">Transmembrane</keyword>
<organism evidence="3 4">
    <name type="scientific">Aurantimonas manganoxydans (strain ATCC BAA-1229 / DSM 21871 / SI85-9A1)</name>
    <dbReference type="NCBI Taxonomy" id="287752"/>
    <lineage>
        <taxon>Bacteria</taxon>
        <taxon>Pseudomonadati</taxon>
        <taxon>Pseudomonadota</taxon>
        <taxon>Alphaproteobacteria</taxon>
        <taxon>Hyphomicrobiales</taxon>
        <taxon>Aurantimonadaceae</taxon>
        <taxon>Aurantimonas</taxon>
    </lineage>
</organism>
<proteinExistence type="predicted"/>
<name>Q1YMJ3_AURMS</name>
<dbReference type="Proteomes" id="UP000000321">
    <property type="component" value="Unassembled WGS sequence"/>
</dbReference>
<evidence type="ECO:0000256" key="1">
    <source>
        <dbReference type="SAM" id="Phobius"/>
    </source>
</evidence>
<feature type="transmembrane region" description="Helical" evidence="1">
    <location>
        <begin position="26"/>
        <end position="46"/>
    </location>
</feature>
<gene>
    <name evidence="3" type="ORF">SI859A1_02204</name>
</gene>
<accession>Q1YMJ3</accession>
<dbReference type="InterPro" id="IPR012495">
    <property type="entry name" value="TadE-like_dom"/>
</dbReference>
<keyword evidence="4" id="KW-1185">Reference proteome</keyword>
<feature type="domain" description="TadE-like" evidence="2">
    <location>
        <begin position="25"/>
        <end position="63"/>
    </location>
</feature>
<evidence type="ECO:0000313" key="4">
    <source>
        <dbReference type="Proteomes" id="UP000000321"/>
    </source>
</evidence>
<dbReference type="AlphaFoldDB" id="Q1YMJ3"/>